<feature type="transmembrane region" description="Helical" evidence="4">
    <location>
        <begin position="280"/>
        <end position="298"/>
    </location>
</feature>
<feature type="transmembrane region" description="Helical" evidence="4">
    <location>
        <begin position="217"/>
        <end position="238"/>
    </location>
</feature>
<dbReference type="InterPro" id="IPR011701">
    <property type="entry name" value="MFS"/>
</dbReference>
<dbReference type="InterPro" id="IPR020846">
    <property type="entry name" value="MFS_dom"/>
</dbReference>
<feature type="transmembrane region" description="Helical" evidence="4">
    <location>
        <begin position="167"/>
        <end position="186"/>
    </location>
</feature>
<feature type="transmembrane region" description="Helical" evidence="4">
    <location>
        <begin position="250"/>
        <end position="268"/>
    </location>
</feature>
<reference evidence="7 9" key="2">
    <citation type="submission" date="2020-02" db="EMBL/GenBank/DDBJ databases">
        <title>Tigecycline-resistant Acinetobacter species from pigs and migratory birds.</title>
        <authorList>
            <person name="Chen C."/>
            <person name="Sun J."/>
            <person name="Liao X.-P."/>
            <person name="Liu Y.-H."/>
        </authorList>
    </citation>
    <scope>NUCLEOTIDE SEQUENCE [LARGE SCALE GENOMIC DNA]</scope>
    <source>
        <strain evidence="7 9">C15_T</strain>
    </source>
</reference>
<sequence>MSSAQAPLWTRNFILVGLINFQLVLIFYLLVIVIVGYAVAELNASIAEAGLISGLFIVGTLFGRLLIGKCLQRFGYRSTLLFGLAGFLLLSLGYFIEMGVTALLGIRFIHGFMMGVASTVLGTVIAQTLPPTRRGEGIGYYSMSSTLGTAIGPFVAIWMMLHTSYQTIFSLSSVLALGCLVVACFIRMPNLAQPKPAATATAGKGFGFWTQYLEKNALPISLIMLFASICYSGVLSFINFYAKEIDLVEAASLFFLMYAIAILFSRPFTGRLMDRKGENIIMYPAFIVMAIALFLLSQAHNSSMLLLCAGLLGLGYGNIQSVCQTIAVKSTSLERMGLATSTYFICLDAGLGFGPYLIGIALKSVSYAQMYFYSAIAALLCLGLYYLLHGRHAQQVQPQLSR</sequence>
<dbReference type="PANTHER" id="PTHR23531">
    <property type="entry name" value="QUINOLENE RESISTANCE PROTEIN NORA"/>
    <property type="match status" value="1"/>
</dbReference>
<evidence type="ECO:0000256" key="4">
    <source>
        <dbReference type="SAM" id="Phobius"/>
    </source>
</evidence>
<proteinExistence type="predicted"/>
<protein>
    <submittedName>
        <fullName evidence="6">MFS transporter</fullName>
    </submittedName>
</protein>
<dbReference type="InterPro" id="IPR052714">
    <property type="entry name" value="MFS_Exporter"/>
</dbReference>
<evidence type="ECO:0000313" key="7">
    <source>
        <dbReference type="EMBL" id="QOW44126.1"/>
    </source>
</evidence>
<feature type="transmembrane region" description="Helical" evidence="4">
    <location>
        <begin position="12"/>
        <end position="40"/>
    </location>
</feature>
<dbReference type="AlphaFoldDB" id="A0A7H8VED1"/>
<evidence type="ECO:0000313" key="8">
    <source>
        <dbReference type="Proteomes" id="UP000503440"/>
    </source>
</evidence>
<feature type="transmembrane region" description="Helical" evidence="4">
    <location>
        <begin position="304"/>
        <end position="328"/>
    </location>
</feature>
<gene>
    <name evidence="6" type="ORF">FSC09_06925</name>
    <name evidence="7" type="ORF">G0027_15490</name>
</gene>
<dbReference type="EMBL" id="CP044455">
    <property type="protein sequence ID" value="QIC70157.1"/>
    <property type="molecule type" value="Genomic_DNA"/>
</dbReference>
<dbReference type="RefSeq" id="WP_016658065.1">
    <property type="nucleotide sequence ID" value="NZ_CP039031.1"/>
</dbReference>
<feature type="domain" description="Major facilitator superfamily (MFS) profile" evidence="5">
    <location>
        <begin position="12"/>
        <end position="392"/>
    </location>
</feature>
<dbReference type="PROSITE" id="PS50850">
    <property type="entry name" value="MFS"/>
    <property type="match status" value="1"/>
</dbReference>
<feature type="transmembrane region" description="Helical" evidence="4">
    <location>
        <begin position="46"/>
        <end position="67"/>
    </location>
</feature>
<feature type="transmembrane region" description="Helical" evidence="4">
    <location>
        <begin position="79"/>
        <end position="96"/>
    </location>
</feature>
<organism evidence="6 8">
    <name type="scientific">Acinetobacter indicus</name>
    <dbReference type="NCBI Taxonomy" id="756892"/>
    <lineage>
        <taxon>Bacteria</taxon>
        <taxon>Pseudomonadati</taxon>
        <taxon>Pseudomonadota</taxon>
        <taxon>Gammaproteobacteria</taxon>
        <taxon>Moraxellales</taxon>
        <taxon>Moraxellaceae</taxon>
        <taxon>Acinetobacter</taxon>
    </lineage>
</organism>
<evidence type="ECO:0000256" key="2">
    <source>
        <dbReference type="ARBA" id="ARBA00022989"/>
    </source>
</evidence>
<dbReference type="EMBL" id="CP048654">
    <property type="protein sequence ID" value="QOW44126.1"/>
    <property type="molecule type" value="Genomic_DNA"/>
</dbReference>
<dbReference type="PANTHER" id="PTHR23531:SF1">
    <property type="entry name" value="QUINOLENE RESISTANCE PROTEIN NORA"/>
    <property type="match status" value="1"/>
</dbReference>
<feature type="transmembrane region" description="Helical" evidence="4">
    <location>
        <begin position="108"/>
        <end position="126"/>
    </location>
</feature>
<evidence type="ECO:0000256" key="3">
    <source>
        <dbReference type="ARBA" id="ARBA00023136"/>
    </source>
</evidence>
<feature type="transmembrane region" description="Helical" evidence="4">
    <location>
        <begin position="340"/>
        <end position="358"/>
    </location>
</feature>
<name>A0A7H8VED1_9GAMM</name>
<keyword evidence="3 4" id="KW-0472">Membrane</keyword>
<evidence type="ECO:0000313" key="9">
    <source>
        <dbReference type="Proteomes" id="UP000593812"/>
    </source>
</evidence>
<dbReference type="Proteomes" id="UP000503440">
    <property type="component" value="Chromosome"/>
</dbReference>
<feature type="transmembrane region" description="Helical" evidence="4">
    <location>
        <begin position="370"/>
        <end position="388"/>
    </location>
</feature>
<accession>A0A7H8VED1</accession>
<keyword evidence="2 4" id="KW-1133">Transmembrane helix</keyword>
<dbReference type="GO" id="GO:0022857">
    <property type="term" value="F:transmembrane transporter activity"/>
    <property type="evidence" value="ECO:0007669"/>
    <property type="project" value="InterPro"/>
</dbReference>
<dbReference type="Pfam" id="PF07690">
    <property type="entry name" value="MFS_1"/>
    <property type="match status" value="1"/>
</dbReference>
<evidence type="ECO:0000313" key="6">
    <source>
        <dbReference type="EMBL" id="QIC70157.1"/>
    </source>
</evidence>
<feature type="transmembrane region" description="Helical" evidence="4">
    <location>
        <begin position="138"/>
        <end position="161"/>
    </location>
</feature>
<dbReference type="Proteomes" id="UP000593812">
    <property type="component" value="Chromosome"/>
</dbReference>
<dbReference type="CDD" id="cd17489">
    <property type="entry name" value="MFS_YfcJ_like"/>
    <property type="match status" value="1"/>
</dbReference>
<keyword evidence="1 4" id="KW-0812">Transmembrane</keyword>
<evidence type="ECO:0000256" key="1">
    <source>
        <dbReference type="ARBA" id="ARBA00022692"/>
    </source>
</evidence>
<dbReference type="Gene3D" id="1.20.1250.20">
    <property type="entry name" value="MFS general substrate transporter like domains"/>
    <property type="match status" value="1"/>
</dbReference>
<dbReference type="InterPro" id="IPR036259">
    <property type="entry name" value="MFS_trans_sf"/>
</dbReference>
<dbReference type="SUPFAM" id="SSF103473">
    <property type="entry name" value="MFS general substrate transporter"/>
    <property type="match status" value="1"/>
</dbReference>
<reference evidence="6 8" key="1">
    <citation type="submission" date="2019-09" db="EMBL/GenBank/DDBJ databases">
        <title>Non-baumannii Acinetobacter spp. carrying blaNDM-1 isolated in China.</title>
        <authorList>
            <person name="Cui C."/>
            <person name="Chen C."/>
            <person name="Sun J."/>
            <person name="Liu Y."/>
        </authorList>
    </citation>
    <scope>NUCLEOTIDE SEQUENCE [LARGE SCALE GENOMIC DNA]</scope>
    <source>
        <strain evidence="6 8">B18</strain>
    </source>
</reference>
<evidence type="ECO:0000259" key="5">
    <source>
        <dbReference type="PROSITE" id="PS50850"/>
    </source>
</evidence>